<dbReference type="AlphaFoldDB" id="A0A2H0XX02"/>
<evidence type="ECO:0000256" key="9">
    <source>
        <dbReference type="SAM" id="Phobius"/>
    </source>
</evidence>
<keyword evidence="5" id="KW-0547">Nucleotide-binding</keyword>
<organism evidence="11 12">
    <name type="scientific">Candidatus Saganbacteria bacterium CG08_land_8_20_14_0_20_45_16</name>
    <dbReference type="NCBI Taxonomy" id="2014293"/>
    <lineage>
        <taxon>Bacteria</taxon>
        <taxon>Bacillati</taxon>
        <taxon>Saganbacteria</taxon>
    </lineage>
</organism>
<keyword evidence="7" id="KW-0067">ATP-binding</keyword>
<dbReference type="InterPro" id="IPR036890">
    <property type="entry name" value="HATPase_C_sf"/>
</dbReference>
<dbReference type="PANTHER" id="PTHR43065:SF10">
    <property type="entry name" value="PEROXIDE STRESS-ACTIVATED HISTIDINE KINASE MAK3"/>
    <property type="match status" value="1"/>
</dbReference>
<dbReference type="SUPFAM" id="SSF47384">
    <property type="entry name" value="Homodimeric domain of signal transducing histidine kinase"/>
    <property type="match status" value="1"/>
</dbReference>
<dbReference type="SMART" id="SM00065">
    <property type="entry name" value="GAF"/>
    <property type="match status" value="1"/>
</dbReference>
<evidence type="ECO:0000256" key="8">
    <source>
        <dbReference type="ARBA" id="ARBA00023012"/>
    </source>
</evidence>
<feature type="transmembrane region" description="Helical" evidence="9">
    <location>
        <begin position="194"/>
        <end position="212"/>
    </location>
</feature>
<keyword evidence="6" id="KW-0418">Kinase</keyword>
<name>A0A2H0XX02_UNCSA</name>
<feature type="transmembrane region" description="Helical" evidence="9">
    <location>
        <begin position="166"/>
        <end position="188"/>
    </location>
</feature>
<accession>A0A2H0XX02</accession>
<feature type="transmembrane region" description="Helical" evidence="9">
    <location>
        <begin position="35"/>
        <end position="55"/>
    </location>
</feature>
<proteinExistence type="predicted"/>
<feature type="domain" description="Histidine kinase" evidence="10">
    <location>
        <begin position="416"/>
        <end position="622"/>
    </location>
</feature>
<dbReference type="InterPro" id="IPR004358">
    <property type="entry name" value="Sig_transdc_His_kin-like_C"/>
</dbReference>
<dbReference type="EMBL" id="PEYM01000122">
    <property type="protein sequence ID" value="PIS28678.1"/>
    <property type="molecule type" value="Genomic_DNA"/>
</dbReference>
<feature type="transmembrane region" description="Helical" evidence="9">
    <location>
        <begin position="96"/>
        <end position="117"/>
    </location>
</feature>
<feature type="transmembrane region" description="Helical" evidence="9">
    <location>
        <begin position="6"/>
        <end position="23"/>
    </location>
</feature>
<comment type="caution">
    <text evidence="11">The sequence shown here is derived from an EMBL/GenBank/DDBJ whole genome shotgun (WGS) entry which is preliminary data.</text>
</comment>
<keyword evidence="9" id="KW-1133">Transmembrane helix</keyword>
<gene>
    <name evidence="11" type="ORF">COT42_07345</name>
</gene>
<keyword evidence="4" id="KW-0808">Transferase</keyword>
<evidence type="ECO:0000256" key="2">
    <source>
        <dbReference type="ARBA" id="ARBA00012438"/>
    </source>
</evidence>
<dbReference type="Proteomes" id="UP000231343">
    <property type="component" value="Unassembled WGS sequence"/>
</dbReference>
<dbReference type="Gene3D" id="1.10.287.130">
    <property type="match status" value="1"/>
</dbReference>
<evidence type="ECO:0000256" key="4">
    <source>
        <dbReference type="ARBA" id="ARBA00022679"/>
    </source>
</evidence>
<dbReference type="SUPFAM" id="SSF55781">
    <property type="entry name" value="GAF domain-like"/>
    <property type="match status" value="1"/>
</dbReference>
<dbReference type="GO" id="GO:0005524">
    <property type="term" value="F:ATP binding"/>
    <property type="evidence" value="ECO:0007669"/>
    <property type="project" value="UniProtKB-KW"/>
</dbReference>
<dbReference type="InterPro" id="IPR029016">
    <property type="entry name" value="GAF-like_dom_sf"/>
</dbReference>
<keyword evidence="8" id="KW-0902">Two-component regulatory system</keyword>
<sequence length="624" mass="68647">MSFFAASVLLTSLASLLLSIFVYSKGKTNSLNQSLALCSLSLAVWTLAQGLTMLVTSHQAILIGIHVQVGAALFLPVFYLYFIFSLVEIKDQETRALQLTCLLAAIFLLFDFTPLFVNKFVMPHNYPESTMVYAAFALWLISSFCYGLVRLVLALRQSSGAKHQKFLYIFVASLIGIFGGATSLFPIFNINLPVISHFALPLYMAVVVYAIVKHQLLDITLYVRKGLAYSLATALLTAIYLALLLLANSFLKGWGHYNSLLATVFIVSGIGLVFQPLRDRVQVAIDQLFFKTQYDYQETIRHFSEKLSSVLKVEELAALVREKIVNILKVKWVEVSFGPCSEAVGAELIVPIESKGEKWGLLILGPKLSGDHYSAEDINLLTTLSHQMAVALENIQLYQKLVRSESLGAVGTLAAGLAHEIKNPLASLKAMTQVLPENLSDPEFIATYIRLVPRQLDRINNIIERLLQVGRAPRLIRKEVKFKSLLIEVLEINADLCRARGVKVVSALADLPMVLADPEQLQQVFINLVLNAIQAMPAGGELKVASRLEGKNIVAQISDTGQGIPPDKLDKIFQPFFTLKDKGTGLGLFTAFRIVQEHGGSLDVSSLPGIGTSFIVRLPVVSLA</sequence>
<feature type="transmembrane region" description="Helical" evidence="9">
    <location>
        <begin position="132"/>
        <end position="154"/>
    </location>
</feature>
<dbReference type="Gene3D" id="3.30.450.40">
    <property type="match status" value="1"/>
</dbReference>
<dbReference type="CDD" id="cd00082">
    <property type="entry name" value="HisKA"/>
    <property type="match status" value="1"/>
</dbReference>
<dbReference type="InterPro" id="IPR036097">
    <property type="entry name" value="HisK_dim/P_sf"/>
</dbReference>
<dbReference type="SUPFAM" id="SSF55874">
    <property type="entry name" value="ATPase domain of HSP90 chaperone/DNA topoisomerase II/histidine kinase"/>
    <property type="match status" value="1"/>
</dbReference>
<evidence type="ECO:0000256" key="7">
    <source>
        <dbReference type="ARBA" id="ARBA00022840"/>
    </source>
</evidence>
<dbReference type="InterPro" id="IPR003661">
    <property type="entry name" value="HisK_dim/P_dom"/>
</dbReference>
<dbReference type="PRINTS" id="PR00344">
    <property type="entry name" value="BCTRLSENSOR"/>
</dbReference>
<dbReference type="Pfam" id="PF02518">
    <property type="entry name" value="HATPase_c"/>
    <property type="match status" value="1"/>
</dbReference>
<protein>
    <recommendedName>
        <fullName evidence="2">histidine kinase</fullName>
        <ecNumber evidence="2">2.7.13.3</ecNumber>
    </recommendedName>
</protein>
<comment type="catalytic activity">
    <reaction evidence="1">
        <text>ATP + protein L-histidine = ADP + protein N-phospho-L-histidine.</text>
        <dbReference type="EC" id="2.7.13.3"/>
    </reaction>
</comment>
<evidence type="ECO:0000259" key="10">
    <source>
        <dbReference type="PROSITE" id="PS50109"/>
    </source>
</evidence>
<dbReference type="PROSITE" id="PS50109">
    <property type="entry name" value="HIS_KIN"/>
    <property type="match status" value="1"/>
</dbReference>
<evidence type="ECO:0000256" key="1">
    <source>
        <dbReference type="ARBA" id="ARBA00000085"/>
    </source>
</evidence>
<evidence type="ECO:0000256" key="5">
    <source>
        <dbReference type="ARBA" id="ARBA00022741"/>
    </source>
</evidence>
<reference evidence="11 12" key="1">
    <citation type="submission" date="2017-09" db="EMBL/GenBank/DDBJ databases">
        <title>Depth-based differentiation of microbial function through sediment-hosted aquifers and enrichment of novel symbionts in the deep terrestrial subsurface.</title>
        <authorList>
            <person name="Probst A.J."/>
            <person name="Ladd B."/>
            <person name="Jarett J.K."/>
            <person name="Geller-Mcgrath D.E."/>
            <person name="Sieber C.M."/>
            <person name="Emerson J.B."/>
            <person name="Anantharaman K."/>
            <person name="Thomas B.C."/>
            <person name="Malmstrom R."/>
            <person name="Stieglmeier M."/>
            <person name="Klingl A."/>
            <person name="Woyke T."/>
            <person name="Ryan C.M."/>
            <person name="Banfield J.F."/>
        </authorList>
    </citation>
    <scope>NUCLEOTIDE SEQUENCE [LARGE SCALE GENOMIC DNA]</scope>
    <source>
        <strain evidence="11">CG08_land_8_20_14_0_20_45_16</strain>
    </source>
</reference>
<feature type="transmembrane region" description="Helical" evidence="9">
    <location>
        <begin position="61"/>
        <end position="84"/>
    </location>
</feature>
<feature type="transmembrane region" description="Helical" evidence="9">
    <location>
        <begin position="257"/>
        <end position="274"/>
    </location>
</feature>
<feature type="transmembrane region" description="Helical" evidence="9">
    <location>
        <begin position="227"/>
        <end position="251"/>
    </location>
</feature>
<dbReference type="InterPro" id="IPR005467">
    <property type="entry name" value="His_kinase_dom"/>
</dbReference>
<dbReference type="PANTHER" id="PTHR43065">
    <property type="entry name" value="SENSOR HISTIDINE KINASE"/>
    <property type="match status" value="1"/>
</dbReference>
<dbReference type="Gene3D" id="3.30.565.10">
    <property type="entry name" value="Histidine kinase-like ATPase, C-terminal domain"/>
    <property type="match status" value="1"/>
</dbReference>
<keyword evidence="9" id="KW-0472">Membrane</keyword>
<dbReference type="EC" id="2.7.13.3" evidence="2"/>
<dbReference type="Pfam" id="PF00512">
    <property type="entry name" value="HisKA"/>
    <property type="match status" value="1"/>
</dbReference>
<evidence type="ECO:0000256" key="6">
    <source>
        <dbReference type="ARBA" id="ARBA00022777"/>
    </source>
</evidence>
<evidence type="ECO:0000313" key="11">
    <source>
        <dbReference type="EMBL" id="PIS28678.1"/>
    </source>
</evidence>
<evidence type="ECO:0000313" key="12">
    <source>
        <dbReference type="Proteomes" id="UP000231343"/>
    </source>
</evidence>
<dbReference type="InterPro" id="IPR003018">
    <property type="entry name" value="GAF"/>
</dbReference>
<keyword evidence="9" id="KW-0812">Transmembrane</keyword>
<evidence type="ECO:0000256" key="3">
    <source>
        <dbReference type="ARBA" id="ARBA00022553"/>
    </source>
</evidence>
<dbReference type="GO" id="GO:0000155">
    <property type="term" value="F:phosphorelay sensor kinase activity"/>
    <property type="evidence" value="ECO:0007669"/>
    <property type="project" value="InterPro"/>
</dbReference>
<dbReference type="SMART" id="SM00388">
    <property type="entry name" value="HisKA"/>
    <property type="match status" value="1"/>
</dbReference>
<dbReference type="InterPro" id="IPR003594">
    <property type="entry name" value="HATPase_dom"/>
</dbReference>
<dbReference type="SMART" id="SM00387">
    <property type="entry name" value="HATPase_c"/>
    <property type="match status" value="1"/>
</dbReference>
<keyword evidence="3" id="KW-0597">Phosphoprotein</keyword>
<dbReference type="InterPro" id="IPR031621">
    <property type="entry name" value="HisKA_7TM"/>
</dbReference>
<dbReference type="Pfam" id="PF16927">
    <property type="entry name" value="HisKA_7TM"/>
    <property type="match status" value="1"/>
</dbReference>